<dbReference type="InParanoid" id="A0A1B1ALK0"/>
<keyword evidence="3" id="KW-1185">Reference proteome</keyword>
<dbReference type="AlphaFoldDB" id="A0A1B1ALK0"/>
<dbReference type="STRING" id="1759059.ATE48_16605"/>
<gene>
    <name evidence="2" type="ORF">ATE48_16605</name>
</gene>
<evidence type="ECO:0000313" key="2">
    <source>
        <dbReference type="EMBL" id="ANP47415.1"/>
    </source>
</evidence>
<reference evidence="2 3" key="1">
    <citation type="submission" date="2015-11" db="EMBL/GenBank/DDBJ databases">
        <title>Whole-Genome Sequence of Candidatus Oderbacter manganicum from the National Park Lower Oder Valley, Germany.</title>
        <authorList>
            <person name="Braun B."/>
            <person name="Liere K."/>
            <person name="Szewzyk U."/>
        </authorList>
    </citation>
    <scope>NUCLEOTIDE SEQUENCE [LARGE SCALE GENOMIC DNA]</scope>
    <source>
        <strain evidence="2 3">OTSz_A_272</strain>
    </source>
</reference>
<dbReference type="KEGG" id="cbot:ATE48_16605"/>
<name>A0A1B1ALK0_9PROT</name>
<feature type="region of interest" description="Disordered" evidence="1">
    <location>
        <begin position="150"/>
        <end position="169"/>
    </location>
</feature>
<accession>A0A1B1ALK0</accession>
<proteinExistence type="predicted"/>
<evidence type="ECO:0000256" key="1">
    <source>
        <dbReference type="SAM" id="MobiDB-lite"/>
    </source>
</evidence>
<dbReference type="EMBL" id="CP013244">
    <property type="protein sequence ID" value="ANP47415.1"/>
    <property type="molecule type" value="Genomic_DNA"/>
</dbReference>
<organism evidence="2 3">
    <name type="scientific">Candidatus Viadribacter manganicus</name>
    <dbReference type="NCBI Taxonomy" id="1759059"/>
    <lineage>
        <taxon>Bacteria</taxon>
        <taxon>Pseudomonadati</taxon>
        <taxon>Pseudomonadota</taxon>
        <taxon>Alphaproteobacteria</taxon>
        <taxon>Hyphomonadales</taxon>
        <taxon>Hyphomonadaceae</taxon>
        <taxon>Candidatus Viadribacter</taxon>
    </lineage>
</organism>
<dbReference type="Proteomes" id="UP000092498">
    <property type="component" value="Chromosome"/>
</dbReference>
<protein>
    <submittedName>
        <fullName evidence="2">Uncharacterized protein</fullName>
    </submittedName>
</protein>
<sequence>MLQKRKQARRRRVSFAQMAREIGPRLHTAFRRGRVALWRFKRSPEQQDRAAMVATFAFIGLFAIGSVDAIIMGRADFAPGSAYAAEYQPERMLTPAPARVVAPVDEAAVEEAVKSAASDIDYSFTTEVLLGGPPELEQATLPLVEEIATEGDKLEPVATDEAQADKPAF</sequence>
<dbReference type="RefSeq" id="WP_066773510.1">
    <property type="nucleotide sequence ID" value="NZ_CP013244.1"/>
</dbReference>
<evidence type="ECO:0000313" key="3">
    <source>
        <dbReference type="Proteomes" id="UP000092498"/>
    </source>
</evidence>